<comment type="caution">
    <text evidence="7">The sequence shown here is derived from an EMBL/GenBank/DDBJ whole genome shotgun (WGS) entry which is preliminary data.</text>
</comment>
<accession>A0A2G2WZX9</accession>
<dbReference type="Gene3D" id="2.60.40.420">
    <property type="entry name" value="Cupredoxins - blue copper proteins"/>
    <property type="match status" value="1"/>
</dbReference>
<dbReference type="OrthoDB" id="206968at2759"/>
<dbReference type="GO" id="GO:0005886">
    <property type="term" value="C:plasma membrane"/>
    <property type="evidence" value="ECO:0007669"/>
    <property type="project" value="TreeGrafter"/>
</dbReference>
<evidence type="ECO:0000259" key="6">
    <source>
        <dbReference type="PROSITE" id="PS51485"/>
    </source>
</evidence>
<feature type="signal peptide" evidence="5">
    <location>
        <begin position="1"/>
        <end position="20"/>
    </location>
</feature>
<sequence>MGKYLAGIFLFMCCVVPSLATVHTVGDSSGWGLSVDYGTWASGKTFKVGDSLVFNYPSGHTVDEVSSSDYASCSTSNSLSTDSSGATTIPLKTPGAHYFICGVMGHCSGGMKLSVTVAAAASSGGGGGGATTPAPDTTTPTTGTPTTAKPDTTSTTTTKHPSGAVTLSPFMTLLICGVVGMFSYYFVV</sequence>
<dbReference type="InterPro" id="IPR008972">
    <property type="entry name" value="Cupredoxin"/>
</dbReference>
<keyword evidence="4" id="KW-0472">Membrane</keyword>
<gene>
    <name evidence="7" type="ORF">CQW23_10541</name>
</gene>
<dbReference type="Proteomes" id="UP000224567">
    <property type="component" value="Unassembled WGS sequence"/>
</dbReference>
<dbReference type="FunFam" id="2.60.40.420:FF:000003">
    <property type="entry name" value="Blue copper"/>
    <property type="match status" value="1"/>
</dbReference>
<keyword evidence="8" id="KW-1185">Reference proteome</keyword>
<dbReference type="GO" id="GO:0009055">
    <property type="term" value="F:electron transfer activity"/>
    <property type="evidence" value="ECO:0007669"/>
    <property type="project" value="InterPro"/>
</dbReference>
<evidence type="ECO:0000256" key="4">
    <source>
        <dbReference type="SAM" id="Phobius"/>
    </source>
</evidence>
<dbReference type="STRING" id="33114.A0A2G2WZX9"/>
<dbReference type="PANTHER" id="PTHR33021">
    <property type="entry name" value="BLUE COPPER PROTEIN"/>
    <property type="match status" value="1"/>
</dbReference>
<dbReference type="SUPFAM" id="SSF49503">
    <property type="entry name" value="Cupredoxins"/>
    <property type="match status" value="1"/>
</dbReference>
<keyword evidence="1" id="KW-0479">Metal-binding</keyword>
<keyword evidence="5" id="KW-0732">Signal</keyword>
<dbReference type="Pfam" id="PF02298">
    <property type="entry name" value="Cu_bind_like"/>
    <property type="match status" value="1"/>
</dbReference>
<dbReference type="PANTHER" id="PTHR33021:SF193">
    <property type="entry name" value="OS06G0218600 PROTEIN"/>
    <property type="match status" value="1"/>
</dbReference>
<organism evidence="7 8">
    <name type="scientific">Capsicum baccatum</name>
    <name type="common">Peruvian pepper</name>
    <dbReference type="NCBI Taxonomy" id="33114"/>
    <lineage>
        <taxon>Eukaryota</taxon>
        <taxon>Viridiplantae</taxon>
        <taxon>Streptophyta</taxon>
        <taxon>Embryophyta</taxon>
        <taxon>Tracheophyta</taxon>
        <taxon>Spermatophyta</taxon>
        <taxon>Magnoliopsida</taxon>
        <taxon>eudicotyledons</taxon>
        <taxon>Gunneridae</taxon>
        <taxon>Pentapetalae</taxon>
        <taxon>asterids</taxon>
        <taxon>lamiids</taxon>
        <taxon>Solanales</taxon>
        <taxon>Solanaceae</taxon>
        <taxon>Solanoideae</taxon>
        <taxon>Capsiceae</taxon>
        <taxon>Capsicum</taxon>
    </lineage>
</organism>
<dbReference type="EMBL" id="MLFT02000004">
    <property type="protein sequence ID" value="PHT50794.1"/>
    <property type="molecule type" value="Genomic_DNA"/>
</dbReference>
<reference evidence="7 8" key="1">
    <citation type="journal article" date="2017" name="Genome Biol.">
        <title>New reference genome sequences of hot pepper reveal the massive evolution of plant disease-resistance genes by retroduplication.</title>
        <authorList>
            <person name="Kim S."/>
            <person name="Park J."/>
            <person name="Yeom S.I."/>
            <person name="Kim Y.M."/>
            <person name="Seo E."/>
            <person name="Kim K.T."/>
            <person name="Kim M.S."/>
            <person name="Lee J.M."/>
            <person name="Cheong K."/>
            <person name="Shin H.S."/>
            <person name="Kim S.B."/>
            <person name="Han K."/>
            <person name="Lee J."/>
            <person name="Park M."/>
            <person name="Lee H.A."/>
            <person name="Lee H.Y."/>
            <person name="Lee Y."/>
            <person name="Oh S."/>
            <person name="Lee J.H."/>
            <person name="Choi E."/>
            <person name="Choi E."/>
            <person name="Lee S.E."/>
            <person name="Jeon J."/>
            <person name="Kim H."/>
            <person name="Choi G."/>
            <person name="Song H."/>
            <person name="Lee J."/>
            <person name="Lee S.C."/>
            <person name="Kwon J.K."/>
            <person name="Lee H.Y."/>
            <person name="Koo N."/>
            <person name="Hong Y."/>
            <person name="Kim R.W."/>
            <person name="Kang W.H."/>
            <person name="Huh J.H."/>
            <person name="Kang B.C."/>
            <person name="Yang T.J."/>
            <person name="Lee Y.H."/>
            <person name="Bennetzen J.L."/>
            <person name="Choi D."/>
        </authorList>
    </citation>
    <scope>NUCLEOTIDE SEQUENCE [LARGE SCALE GENOMIC DNA]</scope>
    <source>
        <strain evidence="8">cv. PBC81</strain>
    </source>
</reference>
<evidence type="ECO:0000313" key="8">
    <source>
        <dbReference type="Proteomes" id="UP000224567"/>
    </source>
</evidence>
<dbReference type="AlphaFoldDB" id="A0A2G2WZX9"/>
<dbReference type="InterPro" id="IPR003245">
    <property type="entry name" value="Phytocyanin_dom"/>
</dbReference>
<protein>
    <recommendedName>
        <fullName evidence="6">Phytocyanin domain-containing protein</fullName>
    </recommendedName>
</protein>
<proteinExistence type="predicted"/>
<evidence type="ECO:0000313" key="7">
    <source>
        <dbReference type="EMBL" id="PHT50794.1"/>
    </source>
</evidence>
<name>A0A2G2WZX9_CAPBA</name>
<dbReference type="InterPro" id="IPR039391">
    <property type="entry name" value="Phytocyanin-like"/>
</dbReference>
<feature type="domain" description="Phytocyanin" evidence="6">
    <location>
        <begin position="21"/>
        <end position="119"/>
    </location>
</feature>
<feature type="compositionally biased region" description="Low complexity" evidence="3">
    <location>
        <begin position="131"/>
        <end position="161"/>
    </location>
</feature>
<dbReference type="CDD" id="cd04216">
    <property type="entry name" value="Phytocyanin"/>
    <property type="match status" value="1"/>
</dbReference>
<keyword evidence="2" id="KW-0325">Glycoprotein</keyword>
<keyword evidence="4" id="KW-1133">Transmembrane helix</keyword>
<feature type="region of interest" description="Disordered" evidence="3">
    <location>
        <begin position="124"/>
        <end position="161"/>
    </location>
</feature>
<feature type="chain" id="PRO_5013787419" description="Phytocyanin domain-containing protein" evidence="5">
    <location>
        <begin position="21"/>
        <end position="188"/>
    </location>
</feature>
<feature type="transmembrane region" description="Helical" evidence="4">
    <location>
        <begin position="167"/>
        <end position="187"/>
    </location>
</feature>
<dbReference type="PROSITE" id="PS51485">
    <property type="entry name" value="PHYTOCYANIN"/>
    <property type="match status" value="1"/>
</dbReference>
<evidence type="ECO:0000256" key="2">
    <source>
        <dbReference type="ARBA" id="ARBA00023180"/>
    </source>
</evidence>
<evidence type="ECO:0000256" key="3">
    <source>
        <dbReference type="SAM" id="MobiDB-lite"/>
    </source>
</evidence>
<evidence type="ECO:0000256" key="1">
    <source>
        <dbReference type="ARBA" id="ARBA00022723"/>
    </source>
</evidence>
<dbReference type="GO" id="GO:0046872">
    <property type="term" value="F:metal ion binding"/>
    <property type="evidence" value="ECO:0007669"/>
    <property type="project" value="UniProtKB-KW"/>
</dbReference>
<reference evidence="8" key="2">
    <citation type="journal article" date="2017" name="J. Anim. Genet.">
        <title>Multiple reference genome sequences of hot pepper reveal the massive evolution of plant disease resistance genes by retroduplication.</title>
        <authorList>
            <person name="Kim S."/>
            <person name="Park J."/>
            <person name="Yeom S.-I."/>
            <person name="Kim Y.-M."/>
            <person name="Seo E."/>
            <person name="Kim K.-T."/>
            <person name="Kim M.-S."/>
            <person name="Lee J.M."/>
            <person name="Cheong K."/>
            <person name="Shin H.-S."/>
            <person name="Kim S.-B."/>
            <person name="Han K."/>
            <person name="Lee J."/>
            <person name="Park M."/>
            <person name="Lee H.-A."/>
            <person name="Lee H.-Y."/>
            <person name="Lee Y."/>
            <person name="Oh S."/>
            <person name="Lee J.H."/>
            <person name="Choi E."/>
            <person name="Choi E."/>
            <person name="Lee S.E."/>
            <person name="Jeon J."/>
            <person name="Kim H."/>
            <person name="Choi G."/>
            <person name="Song H."/>
            <person name="Lee J."/>
            <person name="Lee S.-C."/>
            <person name="Kwon J.-K."/>
            <person name="Lee H.-Y."/>
            <person name="Koo N."/>
            <person name="Hong Y."/>
            <person name="Kim R.W."/>
            <person name="Kang W.-H."/>
            <person name="Huh J.H."/>
            <person name="Kang B.-C."/>
            <person name="Yang T.-J."/>
            <person name="Lee Y.-H."/>
            <person name="Bennetzen J.L."/>
            <person name="Choi D."/>
        </authorList>
    </citation>
    <scope>NUCLEOTIDE SEQUENCE [LARGE SCALE GENOMIC DNA]</scope>
    <source>
        <strain evidence="8">cv. PBC81</strain>
    </source>
</reference>
<evidence type="ECO:0000256" key="5">
    <source>
        <dbReference type="SAM" id="SignalP"/>
    </source>
</evidence>
<keyword evidence="4" id="KW-0812">Transmembrane</keyword>